<proteinExistence type="predicted"/>
<keyword evidence="3" id="KW-1185">Reference proteome</keyword>
<sequence length="212" mass="24448">MRRGPISWRMGIRRWDYLLDCALWMRAAERIDPPAHRLVPGPLDFDEPAAPTRPAGQPPAPARSGETPDEVLGEEWLGWWLSLVNPTRQPVRPENTLEPAYDTPDPLGLAPYPTLRRIVALRSGEALDWHTARRNRGFERHPPASSVTGNIAYEIERSLGRSLRPFSVEFVLLPVRDEVIRRVDEERYLVPEQVYDSHRWPVWLRNLLTRIG</sequence>
<evidence type="ECO:0000313" key="3">
    <source>
        <dbReference type="Proteomes" id="UP001332243"/>
    </source>
</evidence>
<name>A0ABU7RKL8_9ACTN</name>
<protein>
    <submittedName>
        <fullName evidence="2">Uncharacterized protein</fullName>
    </submittedName>
</protein>
<dbReference type="Proteomes" id="UP001332243">
    <property type="component" value="Unassembled WGS sequence"/>
</dbReference>
<gene>
    <name evidence="2" type="ORF">V1633_00870</name>
</gene>
<dbReference type="EMBL" id="JAZGQK010000001">
    <property type="protein sequence ID" value="MEE6257040.1"/>
    <property type="molecule type" value="Genomic_DNA"/>
</dbReference>
<evidence type="ECO:0000256" key="1">
    <source>
        <dbReference type="SAM" id="MobiDB-lite"/>
    </source>
</evidence>
<reference evidence="2 3" key="1">
    <citation type="submission" date="2024-01" db="EMBL/GenBank/DDBJ databases">
        <title>Genome insights into Plantactinospora sonchi sp. nov.</title>
        <authorList>
            <person name="Wang L."/>
        </authorList>
    </citation>
    <scope>NUCLEOTIDE SEQUENCE [LARGE SCALE GENOMIC DNA]</scope>
    <source>
        <strain evidence="2 3">NEAU-QY2</strain>
    </source>
</reference>
<dbReference type="RefSeq" id="WP_331212146.1">
    <property type="nucleotide sequence ID" value="NZ_JAZGQK010000001.1"/>
</dbReference>
<comment type="caution">
    <text evidence="2">The sequence shown here is derived from an EMBL/GenBank/DDBJ whole genome shotgun (WGS) entry which is preliminary data.</text>
</comment>
<accession>A0ABU7RKL8</accession>
<organism evidence="2 3">
    <name type="scientific">Plantactinospora sonchi</name>
    <dbReference type="NCBI Taxonomy" id="1544735"/>
    <lineage>
        <taxon>Bacteria</taxon>
        <taxon>Bacillati</taxon>
        <taxon>Actinomycetota</taxon>
        <taxon>Actinomycetes</taxon>
        <taxon>Micromonosporales</taxon>
        <taxon>Micromonosporaceae</taxon>
        <taxon>Plantactinospora</taxon>
    </lineage>
</organism>
<evidence type="ECO:0000313" key="2">
    <source>
        <dbReference type="EMBL" id="MEE6257040.1"/>
    </source>
</evidence>
<feature type="region of interest" description="Disordered" evidence="1">
    <location>
        <begin position="38"/>
        <end position="68"/>
    </location>
</feature>